<evidence type="ECO:0000313" key="10">
    <source>
        <dbReference type="EMBL" id="HGS05159.1"/>
    </source>
</evidence>
<dbReference type="GO" id="GO:0006679">
    <property type="term" value="P:glucosylceramide biosynthetic process"/>
    <property type="evidence" value="ECO:0007669"/>
    <property type="project" value="TreeGrafter"/>
</dbReference>
<protein>
    <submittedName>
        <fullName evidence="10">Glycosyltransferase</fullName>
    </submittedName>
</protein>
<evidence type="ECO:0000256" key="6">
    <source>
        <dbReference type="ARBA" id="ARBA00022692"/>
    </source>
</evidence>
<comment type="pathway">
    <text evidence="3">Sphingolipid metabolism.</text>
</comment>
<evidence type="ECO:0000256" key="9">
    <source>
        <dbReference type="SAM" id="Phobius"/>
    </source>
</evidence>
<dbReference type="PANTHER" id="PTHR12726:SF0">
    <property type="entry name" value="CERAMIDE GLUCOSYLTRANSFERASE"/>
    <property type="match status" value="1"/>
</dbReference>
<feature type="transmembrane region" description="Helical" evidence="9">
    <location>
        <begin position="280"/>
        <end position="302"/>
    </location>
</feature>
<dbReference type="SUPFAM" id="SSF53448">
    <property type="entry name" value="Nucleotide-diphospho-sugar transferases"/>
    <property type="match status" value="1"/>
</dbReference>
<name>A0A7V4LCV4_9BACT</name>
<dbReference type="PANTHER" id="PTHR12726">
    <property type="entry name" value="CERAMIDE GLUCOSYLTRANSFERASE"/>
    <property type="match status" value="1"/>
</dbReference>
<dbReference type="Gene3D" id="3.90.550.10">
    <property type="entry name" value="Spore Coat Polysaccharide Biosynthesis Protein SpsA, Chain A"/>
    <property type="match status" value="1"/>
</dbReference>
<evidence type="ECO:0000256" key="7">
    <source>
        <dbReference type="ARBA" id="ARBA00022989"/>
    </source>
</evidence>
<evidence type="ECO:0000256" key="3">
    <source>
        <dbReference type="ARBA" id="ARBA00004991"/>
    </source>
</evidence>
<accession>A0A7V4LCV4</accession>
<sequence>MNVDLIMSGAMAVVLLGFGALVRAGQRGLTPQAPAAIKEPERWPRVAWIVPVTGAPPGLGERLATLLSQDYPHYQMIFAVRDLEDAATPGLARFIRKHPRARLVLAGPARTCGQKNANLLAGVKLAGEAPEILVFSDANQMAPPHFLRRLVAPLARGKAEVASGYHHLIPADHRLATLGRAVTVLTLYLTKTIPRLNQPWGGATAIRRDTFYGLEVPRLWGETVVDDVSLAARLVRAGTPVALSPGAALATPAAGETLKSWQSWLFRQWLYLKYYLPGSWLAAGLFLYLTAALTLLAALRVVLTPLSGASFQTILAWLFLAGLTALALSLRPLHPAPGPPARWLLASGMALGMAVWVHLRTCLTHRLAWRDRNYDMDWRGRVRSVANAGKMNRK</sequence>
<keyword evidence="5 10" id="KW-0808">Transferase</keyword>
<comment type="pathway">
    <text evidence="2">Lipid metabolism; sphingolipid metabolism.</text>
</comment>
<organism evidence="10">
    <name type="scientific">Desulfobacca acetoxidans</name>
    <dbReference type="NCBI Taxonomy" id="60893"/>
    <lineage>
        <taxon>Bacteria</taxon>
        <taxon>Pseudomonadati</taxon>
        <taxon>Thermodesulfobacteriota</taxon>
        <taxon>Desulfobaccia</taxon>
        <taxon>Desulfobaccales</taxon>
        <taxon>Desulfobaccaceae</taxon>
        <taxon>Desulfobacca</taxon>
    </lineage>
</organism>
<evidence type="ECO:0000256" key="2">
    <source>
        <dbReference type="ARBA" id="ARBA00004760"/>
    </source>
</evidence>
<proteinExistence type="predicted"/>
<feature type="transmembrane region" description="Helical" evidence="9">
    <location>
        <begin position="314"/>
        <end position="331"/>
    </location>
</feature>
<keyword evidence="4" id="KW-0328">Glycosyltransferase</keyword>
<dbReference type="InterPro" id="IPR025993">
    <property type="entry name" value="Ceramide_glucosylTrfase"/>
</dbReference>
<feature type="transmembrane region" description="Helical" evidence="9">
    <location>
        <begin position="343"/>
        <end position="363"/>
    </location>
</feature>
<comment type="subcellular location">
    <subcellularLocation>
        <location evidence="1">Membrane</location>
        <topology evidence="1">Multi-pass membrane protein</topology>
    </subcellularLocation>
</comment>
<dbReference type="InterPro" id="IPR029044">
    <property type="entry name" value="Nucleotide-diphossugar_trans"/>
</dbReference>
<dbReference type="Pfam" id="PF13641">
    <property type="entry name" value="Glyco_tranf_2_3"/>
    <property type="match status" value="1"/>
</dbReference>
<dbReference type="EMBL" id="DSXI01000318">
    <property type="protein sequence ID" value="HGS05159.1"/>
    <property type="molecule type" value="Genomic_DNA"/>
</dbReference>
<dbReference type="AlphaFoldDB" id="A0A7V4LCV4"/>
<evidence type="ECO:0000256" key="1">
    <source>
        <dbReference type="ARBA" id="ARBA00004141"/>
    </source>
</evidence>
<dbReference type="GO" id="GO:0016020">
    <property type="term" value="C:membrane"/>
    <property type="evidence" value="ECO:0007669"/>
    <property type="project" value="UniProtKB-SubCell"/>
</dbReference>
<dbReference type="GO" id="GO:0008120">
    <property type="term" value="F:ceramide glucosyltransferase activity"/>
    <property type="evidence" value="ECO:0007669"/>
    <property type="project" value="TreeGrafter"/>
</dbReference>
<gene>
    <name evidence="10" type="ORF">ENT08_05385</name>
</gene>
<evidence type="ECO:0000256" key="4">
    <source>
        <dbReference type="ARBA" id="ARBA00022676"/>
    </source>
</evidence>
<evidence type="ECO:0000256" key="8">
    <source>
        <dbReference type="ARBA" id="ARBA00023136"/>
    </source>
</evidence>
<keyword evidence="8 9" id="KW-0472">Membrane</keyword>
<evidence type="ECO:0000256" key="5">
    <source>
        <dbReference type="ARBA" id="ARBA00022679"/>
    </source>
</evidence>
<comment type="caution">
    <text evidence="10">The sequence shown here is derived from an EMBL/GenBank/DDBJ whole genome shotgun (WGS) entry which is preliminary data.</text>
</comment>
<keyword evidence="7 9" id="KW-1133">Transmembrane helix</keyword>
<keyword evidence="6 9" id="KW-0812">Transmembrane</keyword>
<reference evidence="10" key="1">
    <citation type="journal article" date="2020" name="mSystems">
        <title>Genome- and Community-Level Interaction Insights into Carbon Utilization and Element Cycling Functions of Hydrothermarchaeota in Hydrothermal Sediment.</title>
        <authorList>
            <person name="Zhou Z."/>
            <person name="Liu Y."/>
            <person name="Xu W."/>
            <person name="Pan J."/>
            <person name="Luo Z.H."/>
            <person name="Li M."/>
        </authorList>
    </citation>
    <scope>NUCLEOTIDE SEQUENCE [LARGE SCALE GENOMIC DNA]</scope>
    <source>
        <strain evidence="10">SpSt-548</strain>
    </source>
</reference>